<reference evidence="2" key="1">
    <citation type="submission" date="2014-11" db="EMBL/GenBank/DDBJ databases">
        <authorList>
            <person name="Geib S."/>
        </authorList>
    </citation>
    <scope>NUCLEOTIDE SEQUENCE</scope>
</reference>
<dbReference type="GO" id="GO:0042274">
    <property type="term" value="P:ribosomal small subunit biogenesis"/>
    <property type="evidence" value="ECO:0007669"/>
    <property type="project" value="UniProtKB-ARBA"/>
</dbReference>
<dbReference type="GO" id="GO:0005654">
    <property type="term" value="C:nucleoplasm"/>
    <property type="evidence" value="ECO:0007669"/>
    <property type="project" value="UniProtKB-ARBA"/>
</dbReference>
<dbReference type="PROSITE" id="PS50833">
    <property type="entry name" value="BRIX"/>
    <property type="match status" value="1"/>
</dbReference>
<dbReference type="GeneID" id="105219681"/>
<dbReference type="InterPro" id="IPR044281">
    <property type="entry name" value="IMP4/RPF1"/>
</dbReference>
<dbReference type="GO" id="GO:0032040">
    <property type="term" value="C:small-subunit processome"/>
    <property type="evidence" value="ECO:0007669"/>
    <property type="project" value="TreeGrafter"/>
</dbReference>
<feature type="domain" description="Brix" evidence="1">
    <location>
        <begin position="76"/>
        <end position="256"/>
    </location>
</feature>
<gene>
    <name evidence="2" type="primary">ZK795.3</name>
    <name evidence="2" type="ORF">g.902</name>
</gene>
<organism evidence="2">
    <name type="scientific">Zeugodacus cucurbitae</name>
    <name type="common">Melon fruit fly</name>
    <name type="synonym">Bactrocera cucurbitae</name>
    <dbReference type="NCBI Taxonomy" id="28588"/>
    <lineage>
        <taxon>Eukaryota</taxon>
        <taxon>Metazoa</taxon>
        <taxon>Ecdysozoa</taxon>
        <taxon>Arthropoda</taxon>
        <taxon>Hexapoda</taxon>
        <taxon>Insecta</taxon>
        <taxon>Pterygota</taxon>
        <taxon>Neoptera</taxon>
        <taxon>Endopterygota</taxon>
        <taxon>Diptera</taxon>
        <taxon>Brachycera</taxon>
        <taxon>Muscomorpha</taxon>
        <taxon>Tephritoidea</taxon>
        <taxon>Tephritidae</taxon>
        <taxon>Zeugodacus</taxon>
        <taxon>Zeugodacus</taxon>
    </lineage>
</organism>
<sequence length="291" mass="34058">MFRKQSRLRREFLLKKTEKTRLGKAIAQKKFAEEALHSRNVKLKSFSNIALLKQNNEYFDIDEVDDEYKYVNACNPKIMITTSHNPSARLKMFVKELRLIFPNAQRMNRGKNDLKQLVKLCCSNDVTDIVIVHEHRGIPDNIVISHLPNGPTAFFNISGVVMRHDVPFIGKMSEQNPHLIFHNFKTEIGERATKILKHLFPTPKADSKRVITFANHDDYISFRHHIYSYENKELELKELGPRFQLKLYQIKLGILDEIQASDTEWVLRPYMNTSIKNRILSKEPGWDQNEP</sequence>
<dbReference type="SMART" id="SM00879">
    <property type="entry name" value="Brix"/>
    <property type="match status" value="1"/>
</dbReference>
<dbReference type="PANTHER" id="PTHR22734">
    <property type="entry name" value="U3 SMALL NUCLEOLAR RIBONUCLEOPROTEIN PROTEIN IMP4"/>
    <property type="match status" value="1"/>
</dbReference>
<dbReference type="SUPFAM" id="SSF52954">
    <property type="entry name" value="Class II aaRS ABD-related"/>
    <property type="match status" value="1"/>
</dbReference>
<dbReference type="FunFam" id="3.40.50.10480:FF:000001">
    <property type="entry name" value="IMP4, U3 small nucleolar ribonucleoprotein"/>
    <property type="match status" value="1"/>
</dbReference>
<dbReference type="EMBL" id="GBXI01007061">
    <property type="protein sequence ID" value="JAD07231.1"/>
    <property type="molecule type" value="Transcribed_RNA"/>
</dbReference>
<dbReference type="GO" id="GO:0006364">
    <property type="term" value="P:rRNA processing"/>
    <property type="evidence" value="ECO:0007669"/>
    <property type="project" value="InterPro"/>
</dbReference>
<protein>
    <submittedName>
        <fullName evidence="2">Brix domain-containing protein ZK795.3</fullName>
    </submittedName>
</protein>
<accession>A0A0A1X8L9</accession>
<dbReference type="GO" id="GO:0042134">
    <property type="term" value="F:rRNA primary transcript binding"/>
    <property type="evidence" value="ECO:0007669"/>
    <property type="project" value="InterPro"/>
</dbReference>
<dbReference type="Gene3D" id="3.40.50.10480">
    <property type="entry name" value="Probable brix-domain ribosomal biogenesis protein"/>
    <property type="match status" value="1"/>
</dbReference>
<dbReference type="AlphaFoldDB" id="A0A0A1X8L9"/>
<reference evidence="2" key="2">
    <citation type="journal article" date="2015" name="Gigascience">
        <title>Reconstructing a comprehensive transcriptome assembly of a white-pupal translocated strain of the pest fruit fly Bactrocera cucurbitae.</title>
        <authorList>
            <person name="Sim S.B."/>
            <person name="Calla B."/>
            <person name="Hall B."/>
            <person name="DeRego T."/>
            <person name="Geib S.M."/>
        </authorList>
    </citation>
    <scope>NUCLEOTIDE SEQUENCE</scope>
</reference>
<name>A0A0A1X8L9_ZEUCU</name>
<evidence type="ECO:0000313" key="2">
    <source>
        <dbReference type="EMBL" id="JAD07231.1"/>
    </source>
</evidence>
<dbReference type="InterPro" id="IPR007109">
    <property type="entry name" value="Brix"/>
</dbReference>
<proteinExistence type="predicted"/>
<dbReference type="GO" id="GO:0034457">
    <property type="term" value="C:Mpp10 complex"/>
    <property type="evidence" value="ECO:0007669"/>
    <property type="project" value="UniProtKB-ARBA"/>
</dbReference>
<dbReference type="GO" id="GO:0030515">
    <property type="term" value="F:snoRNA binding"/>
    <property type="evidence" value="ECO:0007669"/>
    <property type="project" value="TreeGrafter"/>
</dbReference>
<dbReference type="Pfam" id="PF04427">
    <property type="entry name" value="Brix"/>
    <property type="match status" value="1"/>
</dbReference>
<dbReference type="OrthoDB" id="10253204at2759"/>
<evidence type="ECO:0000259" key="1">
    <source>
        <dbReference type="PROSITE" id="PS50833"/>
    </source>
</evidence>
<dbReference type="PANTHER" id="PTHR22734:SF2">
    <property type="entry name" value="U3 SMALL NUCLEOLAR RIBONUCLEOPROTEIN PROTEIN IMP4"/>
    <property type="match status" value="1"/>
</dbReference>